<comment type="caution">
    <text evidence="2">The sequence shown here is derived from an EMBL/GenBank/DDBJ whole genome shotgun (WGS) entry which is preliminary data.</text>
</comment>
<evidence type="ECO:0000313" key="2">
    <source>
        <dbReference type="EMBL" id="KAK9531201.1"/>
    </source>
</evidence>
<evidence type="ECO:0000313" key="3">
    <source>
        <dbReference type="Proteomes" id="UP001488805"/>
    </source>
</evidence>
<evidence type="ECO:0000256" key="1">
    <source>
        <dbReference type="SAM" id="MobiDB-lite"/>
    </source>
</evidence>
<gene>
    <name evidence="2" type="ORF">VZT92_010643</name>
</gene>
<dbReference type="EMBL" id="JBCEZU010000089">
    <property type="protein sequence ID" value="KAK9531201.1"/>
    <property type="molecule type" value="Genomic_DNA"/>
</dbReference>
<organism evidence="2 3">
    <name type="scientific">Zoarces viviparus</name>
    <name type="common">Viviparous eelpout</name>
    <name type="synonym">Blennius viviparus</name>
    <dbReference type="NCBI Taxonomy" id="48416"/>
    <lineage>
        <taxon>Eukaryota</taxon>
        <taxon>Metazoa</taxon>
        <taxon>Chordata</taxon>
        <taxon>Craniata</taxon>
        <taxon>Vertebrata</taxon>
        <taxon>Euteleostomi</taxon>
        <taxon>Actinopterygii</taxon>
        <taxon>Neopterygii</taxon>
        <taxon>Teleostei</taxon>
        <taxon>Neoteleostei</taxon>
        <taxon>Acanthomorphata</taxon>
        <taxon>Eupercaria</taxon>
        <taxon>Perciformes</taxon>
        <taxon>Cottioidei</taxon>
        <taxon>Zoarcales</taxon>
        <taxon>Zoarcidae</taxon>
        <taxon>Zoarcinae</taxon>
        <taxon>Zoarces</taxon>
    </lineage>
</organism>
<feature type="region of interest" description="Disordered" evidence="1">
    <location>
        <begin position="1"/>
        <end position="32"/>
    </location>
</feature>
<feature type="region of interest" description="Disordered" evidence="1">
    <location>
        <begin position="62"/>
        <end position="88"/>
    </location>
</feature>
<accession>A0AAW1F8G6</accession>
<dbReference type="Proteomes" id="UP001488805">
    <property type="component" value="Unassembled WGS sequence"/>
</dbReference>
<keyword evidence="3" id="KW-1185">Reference proteome</keyword>
<sequence>MPAFHIGRGLADVASQSGNCAEREAEEKGGLSSSYGLQLVGRMMIPPPTHTPYPNRRYEINTNTAASRKSRIGDKLASPLGSGGEFPE</sequence>
<proteinExistence type="predicted"/>
<name>A0AAW1F8G6_ZOAVI</name>
<dbReference type="AlphaFoldDB" id="A0AAW1F8G6"/>
<reference evidence="2 3" key="1">
    <citation type="journal article" date="2024" name="Genome Biol. Evol.">
        <title>Chromosome-level genome assembly of the viviparous eelpout Zoarces viviparus.</title>
        <authorList>
            <person name="Fuhrmann N."/>
            <person name="Brasseur M.V."/>
            <person name="Bakowski C.E."/>
            <person name="Podsiadlowski L."/>
            <person name="Prost S."/>
            <person name="Krehenwinkel H."/>
            <person name="Mayer C."/>
        </authorList>
    </citation>
    <scope>NUCLEOTIDE SEQUENCE [LARGE SCALE GENOMIC DNA]</scope>
    <source>
        <strain evidence="2">NO-MEL_2022_Ind0_liver</strain>
    </source>
</reference>
<protein>
    <submittedName>
        <fullName evidence="2">Uncharacterized protein</fullName>
    </submittedName>
</protein>